<dbReference type="InterPro" id="IPR004294">
    <property type="entry name" value="Carotenoid_Oase"/>
</dbReference>
<dbReference type="Proteomes" id="UP000585638">
    <property type="component" value="Unassembled WGS sequence"/>
</dbReference>
<dbReference type="EC" id="1.13.11.-" evidence="6"/>
<gene>
    <name evidence="7" type="ORF">BJ998_004911</name>
</gene>
<dbReference type="RefSeq" id="WP_184865196.1">
    <property type="nucleotide sequence ID" value="NZ_JACHIR010000001.1"/>
</dbReference>
<keyword evidence="8" id="KW-1185">Reference proteome</keyword>
<accession>A0A7W9KJI1</accession>
<dbReference type="GO" id="GO:0046872">
    <property type="term" value="F:metal ion binding"/>
    <property type="evidence" value="ECO:0007669"/>
    <property type="project" value="UniProtKB-KW"/>
</dbReference>
<keyword evidence="4 5" id="KW-0408">Iron</keyword>
<feature type="binding site" evidence="5">
    <location>
        <position position="259"/>
    </location>
    <ligand>
        <name>Fe cation</name>
        <dbReference type="ChEBI" id="CHEBI:24875"/>
        <note>catalytic</note>
    </ligand>
</feature>
<dbReference type="PANTHER" id="PTHR10543">
    <property type="entry name" value="BETA-CAROTENE DIOXYGENASE"/>
    <property type="match status" value="1"/>
</dbReference>
<evidence type="ECO:0000313" key="8">
    <source>
        <dbReference type="Proteomes" id="UP000585638"/>
    </source>
</evidence>
<evidence type="ECO:0000256" key="6">
    <source>
        <dbReference type="RuleBase" id="RU364048"/>
    </source>
</evidence>
<dbReference type="PANTHER" id="PTHR10543:SF89">
    <property type="entry name" value="CAROTENOID 9,10(9',10')-CLEAVAGE DIOXYGENASE 1"/>
    <property type="match status" value="1"/>
</dbReference>
<dbReference type="EMBL" id="JACHIR010000001">
    <property type="protein sequence ID" value="MBB5893715.1"/>
    <property type="molecule type" value="Genomic_DNA"/>
</dbReference>
<feature type="binding site" evidence="5">
    <location>
        <position position="198"/>
    </location>
    <ligand>
        <name>Fe cation</name>
        <dbReference type="ChEBI" id="CHEBI:24875"/>
        <note>catalytic</note>
    </ligand>
</feature>
<dbReference type="Pfam" id="PF03055">
    <property type="entry name" value="RPE65"/>
    <property type="match status" value="1"/>
</dbReference>
<proteinExistence type="inferred from homology"/>
<evidence type="ECO:0000313" key="7">
    <source>
        <dbReference type="EMBL" id="MBB5893715.1"/>
    </source>
</evidence>
<dbReference type="GO" id="GO:0010436">
    <property type="term" value="F:carotenoid dioxygenase activity"/>
    <property type="evidence" value="ECO:0007669"/>
    <property type="project" value="TreeGrafter"/>
</dbReference>
<evidence type="ECO:0000256" key="4">
    <source>
        <dbReference type="ARBA" id="ARBA00023004"/>
    </source>
</evidence>
<evidence type="ECO:0000256" key="3">
    <source>
        <dbReference type="ARBA" id="ARBA00023002"/>
    </source>
</evidence>
<sequence>MTESTPSYLAGHLAPVADEIEAVDLQVEGALPTELTGRYFRNGPNPVPGEDSGHWFTGHGMLHGVRLNQGRAEWYRNRWVRTKAMDGVPFHRPDGTVDLAAGAANTSVVKHGGKVFALMETSYPYEISRELDTLGPCDFNGRLTTGMTAHPKEDPETGELHLFDYGMRPPFLTYHRLSAAGELVASFPVQVAGPTMMHDFAITRNHVVWLDLPVVFDMELVGRGMPYQWSDKYTSRIGLMGKDDPTVRWFDVEPCYVFHVGNAREDEQGRVVLDAIRYSRDAWFQSWSRSGGAPRAEQAAALAVSKLHRWILDPATGKVTEQELDDGNAEFPTVDDRRVGLPNRYLYAVDSAAIIKYDTDRGQVARHELGENWHAGEAVFVPAADSSGEDEGWLLSIVTNSDPTVASQLLVHDATDLAAKPVASVLLPRRVPAGFHGSWIPDGELAR</sequence>
<feature type="binding site" evidence="5">
    <location>
        <position position="436"/>
    </location>
    <ligand>
        <name>Fe cation</name>
        <dbReference type="ChEBI" id="CHEBI:24875"/>
        <note>catalytic</note>
    </ligand>
</feature>
<keyword evidence="6 7" id="KW-0223">Dioxygenase</keyword>
<comment type="similarity">
    <text evidence="1 6">Belongs to the carotenoid oxygenase family.</text>
</comment>
<keyword evidence="3 6" id="KW-0560">Oxidoreductase</keyword>
<evidence type="ECO:0000256" key="5">
    <source>
        <dbReference type="PIRSR" id="PIRSR604294-1"/>
    </source>
</evidence>
<feature type="binding site" evidence="5">
    <location>
        <position position="150"/>
    </location>
    <ligand>
        <name>Fe cation</name>
        <dbReference type="ChEBI" id="CHEBI:24875"/>
        <note>catalytic</note>
    </ligand>
</feature>
<dbReference type="AlphaFoldDB" id="A0A7W9KJI1"/>
<evidence type="ECO:0000256" key="1">
    <source>
        <dbReference type="ARBA" id="ARBA00006787"/>
    </source>
</evidence>
<protein>
    <recommendedName>
        <fullName evidence="6">Dioxygenase</fullName>
        <ecNumber evidence="6">1.13.11.-</ecNumber>
    </recommendedName>
</protein>
<evidence type="ECO:0000256" key="2">
    <source>
        <dbReference type="ARBA" id="ARBA00022723"/>
    </source>
</evidence>
<comment type="cofactor">
    <cofactor evidence="5 6">
        <name>Fe(2+)</name>
        <dbReference type="ChEBI" id="CHEBI:29033"/>
    </cofactor>
    <text evidence="5 6">Binds 1 Fe(2+) ion per subunit.</text>
</comment>
<dbReference type="GO" id="GO:0016121">
    <property type="term" value="P:carotene catabolic process"/>
    <property type="evidence" value="ECO:0007669"/>
    <property type="project" value="TreeGrafter"/>
</dbReference>
<comment type="caution">
    <text evidence="7">The sequence shown here is derived from an EMBL/GenBank/DDBJ whole genome shotgun (WGS) entry which is preliminary data.</text>
</comment>
<keyword evidence="2 5" id="KW-0479">Metal-binding</keyword>
<organism evidence="7 8">
    <name type="scientific">Kutzneria kofuensis</name>
    <dbReference type="NCBI Taxonomy" id="103725"/>
    <lineage>
        <taxon>Bacteria</taxon>
        <taxon>Bacillati</taxon>
        <taxon>Actinomycetota</taxon>
        <taxon>Actinomycetes</taxon>
        <taxon>Pseudonocardiales</taxon>
        <taxon>Pseudonocardiaceae</taxon>
        <taxon>Kutzneria</taxon>
    </lineage>
</organism>
<reference evidence="7 8" key="1">
    <citation type="submission" date="2020-08" db="EMBL/GenBank/DDBJ databases">
        <title>Sequencing the genomes of 1000 actinobacteria strains.</title>
        <authorList>
            <person name="Klenk H.-P."/>
        </authorList>
    </citation>
    <scope>NUCLEOTIDE SEQUENCE [LARGE SCALE GENOMIC DNA]</scope>
    <source>
        <strain evidence="7 8">DSM 43851</strain>
    </source>
</reference>
<name>A0A7W9KJI1_9PSEU</name>